<accession>A0A6J5PWH6</accession>
<name>A0A6J5PWH6_9CAUD</name>
<protein>
    <submittedName>
        <fullName evidence="2">COG4639 Predicted kinase</fullName>
    </submittedName>
</protein>
<keyword evidence="2" id="KW-0418">Kinase</keyword>
<gene>
    <name evidence="3" type="ORF">UFOVP1231_32</name>
    <name evidence="1" type="ORF">UFOVP283_41</name>
    <name evidence="2" type="ORF">UFOVP957_7</name>
</gene>
<dbReference type="SUPFAM" id="SSF52540">
    <property type="entry name" value="P-loop containing nucleoside triphosphate hydrolases"/>
    <property type="match status" value="1"/>
</dbReference>
<organism evidence="2">
    <name type="scientific">uncultured Caudovirales phage</name>
    <dbReference type="NCBI Taxonomy" id="2100421"/>
    <lineage>
        <taxon>Viruses</taxon>
        <taxon>Duplodnaviria</taxon>
        <taxon>Heunggongvirae</taxon>
        <taxon>Uroviricota</taxon>
        <taxon>Caudoviricetes</taxon>
        <taxon>Peduoviridae</taxon>
        <taxon>Maltschvirus</taxon>
        <taxon>Maltschvirus maltsch</taxon>
    </lineage>
</organism>
<dbReference type="InterPro" id="IPR027417">
    <property type="entry name" value="P-loop_NTPase"/>
</dbReference>
<dbReference type="EMBL" id="LR796292">
    <property type="protein sequence ID" value="CAB4134960.1"/>
    <property type="molecule type" value="Genomic_DNA"/>
</dbReference>
<evidence type="ECO:0000313" key="3">
    <source>
        <dbReference type="EMBL" id="CAB4192441.1"/>
    </source>
</evidence>
<dbReference type="GO" id="GO:0016301">
    <property type="term" value="F:kinase activity"/>
    <property type="evidence" value="ECO:0007669"/>
    <property type="project" value="UniProtKB-KW"/>
</dbReference>
<keyword evidence="2" id="KW-0808">Transferase</keyword>
<dbReference type="Gene3D" id="3.40.50.300">
    <property type="entry name" value="P-loop containing nucleotide triphosphate hydrolases"/>
    <property type="match status" value="1"/>
</dbReference>
<dbReference type="Pfam" id="PF13671">
    <property type="entry name" value="AAA_33"/>
    <property type="match status" value="1"/>
</dbReference>
<reference evidence="2" key="1">
    <citation type="submission" date="2020-05" db="EMBL/GenBank/DDBJ databases">
        <authorList>
            <person name="Chiriac C."/>
            <person name="Salcher M."/>
            <person name="Ghai R."/>
            <person name="Kavagutti S V."/>
        </authorList>
    </citation>
    <scope>NUCLEOTIDE SEQUENCE</scope>
</reference>
<dbReference type="EMBL" id="LR797182">
    <property type="protein sequence ID" value="CAB4192441.1"/>
    <property type="molecule type" value="Genomic_DNA"/>
</dbReference>
<sequence>MCGPPGAGKSYWIAANRTSEELLSTEMVRRMSAIGRRSSPNQLAGIKLLAPDLLRQGRSVIVDACSTKPQDRRDWLMIARFASAHTRIVIVDTDLATCLARQAERGTSGVPEGIIRQHADRMPHAITSIPSEGWEDIVTVTCRVEGSRTASSYSTLSTSTPSVETTDCSCRSDPAAHNRCSCSSSRSSGR</sequence>
<evidence type="ECO:0000313" key="1">
    <source>
        <dbReference type="EMBL" id="CAB4134960.1"/>
    </source>
</evidence>
<proteinExistence type="predicted"/>
<dbReference type="EMBL" id="LR796918">
    <property type="protein sequence ID" value="CAB4173771.1"/>
    <property type="molecule type" value="Genomic_DNA"/>
</dbReference>
<evidence type="ECO:0000313" key="2">
    <source>
        <dbReference type="EMBL" id="CAB4173771.1"/>
    </source>
</evidence>